<dbReference type="SUPFAM" id="SSF55729">
    <property type="entry name" value="Acyl-CoA N-acyltransferases (Nat)"/>
    <property type="match status" value="1"/>
</dbReference>
<dbReference type="PANTHER" id="PTHR43877:SF1">
    <property type="entry name" value="ACETYLTRANSFERASE"/>
    <property type="match status" value="1"/>
</dbReference>
<dbReference type="AlphaFoldDB" id="A0A382G0W7"/>
<accession>A0A382G0W7</accession>
<evidence type="ECO:0000256" key="2">
    <source>
        <dbReference type="ARBA" id="ARBA00023315"/>
    </source>
</evidence>
<protein>
    <recommendedName>
        <fullName evidence="3">N-acetyltransferase domain-containing protein</fullName>
    </recommendedName>
</protein>
<evidence type="ECO:0000256" key="1">
    <source>
        <dbReference type="ARBA" id="ARBA00022679"/>
    </source>
</evidence>
<dbReference type="CDD" id="cd04301">
    <property type="entry name" value="NAT_SF"/>
    <property type="match status" value="1"/>
</dbReference>
<dbReference type="Pfam" id="PF00583">
    <property type="entry name" value="Acetyltransf_1"/>
    <property type="match status" value="1"/>
</dbReference>
<dbReference type="InterPro" id="IPR050832">
    <property type="entry name" value="Bact_Acetyltransf"/>
</dbReference>
<dbReference type="PANTHER" id="PTHR43877">
    <property type="entry name" value="AMINOALKYLPHOSPHONATE N-ACETYLTRANSFERASE-RELATED-RELATED"/>
    <property type="match status" value="1"/>
</dbReference>
<reference evidence="4" key="1">
    <citation type="submission" date="2018-05" db="EMBL/GenBank/DDBJ databases">
        <authorList>
            <person name="Lanie J.A."/>
            <person name="Ng W.-L."/>
            <person name="Kazmierczak K.M."/>
            <person name="Andrzejewski T.M."/>
            <person name="Davidsen T.M."/>
            <person name="Wayne K.J."/>
            <person name="Tettelin H."/>
            <person name="Glass J.I."/>
            <person name="Rusch D."/>
            <person name="Podicherti R."/>
            <person name="Tsui H.-C.T."/>
            <person name="Winkler M.E."/>
        </authorList>
    </citation>
    <scope>NUCLEOTIDE SEQUENCE</scope>
</reference>
<proteinExistence type="predicted"/>
<dbReference type="InterPro" id="IPR000182">
    <property type="entry name" value="GNAT_dom"/>
</dbReference>
<keyword evidence="2" id="KW-0012">Acyltransferase</keyword>
<dbReference type="PROSITE" id="PS51186">
    <property type="entry name" value="GNAT"/>
    <property type="match status" value="1"/>
</dbReference>
<name>A0A382G0W7_9ZZZZ</name>
<evidence type="ECO:0000259" key="3">
    <source>
        <dbReference type="PROSITE" id="PS51186"/>
    </source>
</evidence>
<organism evidence="4">
    <name type="scientific">marine metagenome</name>
    <dbReference type="NCBI Taxonomy" id="408172"/>
    <lineage>
        <taxon>unclassified sequences</taxon>
        <taxon>metagenomes</taxon>
        <taxon>ecological metagenomes</taxon>
    </lineage>
</organism>
<keyword evidence="1" id="KW-0808">Transferase</keyword>
<dbReference type="Gene3D" id="3.40.630.30">
    <property type="match status" value="1"/>
</dbReference>
<dbReference type="InterPro" id="IPR016181">
    <property type="entry name" value="Acyl_CoA_acyltransferase"/>
</dbReference>
<feature type="domain" description="N-acetyltransferase" evidence="3">
    <location>
        <begin position="225"/>
        <end position="370"/>
    </location>
</feature>
<dbReference type="GO" id="GO:0016747">
    <property type="term" value="F:acyltransferase activity, transferring groups other than amino-acyl groups"/>
    <property type="evidence" value="ECO:0007669"/>
    <property type="project" value="InterPro"/>
</dbReference>
<dbReference type="EMBL" id="UINC01052988">
    <property type="protein sequence ID" value="SVB68966.1"/>
    <property type="molecule type" value="Genomic_DNA"/>
</dbReference>
<evidence type="ECO:0000313" key="4">
    <source>
        <dbReference type="EMBL" id="SVB68966.1"/>
    </source>
</evidence>
<gene>
    <name evidence="4" type="ORF">METZ01_LOCUS221820</name>
</gene>
<sequence>MPLDRPCALELSSTERVILKLISFLSVGTALCYNPAKAPGSVGYLTPRLVNLGPASALLYDSVLIQRGNCHLPIVNFTKNRMSDLLAFIDSLHAWSSRSRELGLGTFQQSLGVPGLAPEDNCFLLDEGGSIQGFSLVFPELPIARSVIEMGIARDLEGGPQELELIRWSVDRAREFGAKVAHICVSDDSSRSEMLEAQGFSHVRVYWDMVWSQDRLPDQDVPSGFSVRSYQPGDASTLTEAQNAAFEGSWGFCPNTVDQIEYRSQMPNTSNQGIIILNNGEKTAGYCWTCLSPMEANTRGVIGMIGVVPDYRGRGISRTILLASMEHLRSLDVADIGLQVDGSNTPATRLYTSVGFEKVGELHWFELELS</sequence>